<dbReference type="InterPro" id="IPR020084">
    <property type="entry name" value="NUDIX_hydrolase_CS"/>
</dbReference>
<dbReference type="PROSITE" id="PS51462">
    <property type="entry name" value="NUDIX"/>
    <property type="match status" value="1"/>
</dbReference>
<dbReference type="AlphaFoldDB" id="A0A175RLY2"/>
<dbReference type="EMBL" id="LDQC01000060">
    <property type="protein sequence ID" value="KTR04710.1"/>
    <property type="molecule type" value="Genomic_DNA"/>
</dbReference>
<proteinExistence type="predicted"/>
<comment type="caution">
    <text evidence="4">The sequence shown here is derived from an EMBL/GenBank/DDBJ whole genome shotgun (WGS) entry which is preliminary data.</text>
</comment>
<evidence type="ECO:0000259" key="3">
    <source>
        <dbReference type="PROSITE" id="PS51462"/>
    </source>
</evidence>
<dbReference type="GO" id="GO:0016787">
    <property type="term" value="F:hydrolase activity"/>
    <property type="evidence" value="ECO:0007669"/>
    <property type="project" value="UniProtKB-KW"/>
</dbReference>
<gene>
    <name evidence="4" type="ORF">NS184_10830</name>
</gene>
<reference evidence="4 5" key="1">
    <citation type="journal article" date="2016" name="Front. Microbiol.">
        <title>Genomic Resource of Rice Seed Associated Bacteria.</title>
        <authorList>
            <person name="Midha S."/>
            <person name="Bansal K."/>
            <person name="Sharma S."/>
            <person name="Kumar N."/>
            <person name="Patil P.P."/>
            <person name="Chaudhry V."/>
            <person name="Patil P.B."/>
        </authorList>
    </citation>
    <scope>NUCLEOTIDE SEQUENCE [LARGE SCALE GENOMIC DNA]</scope>
    <source>
        <strain evidence="4 5">NS184</strain>
    </source>
</reference>
<dbReference type="CDD" id="cd18879">
    <property type="entry name" value="NUDIX_Hydrolase"/>
    <property type="match status" value="1"/>
</dbReference>
<dbReference type="PANTHER" id="PTHR43046">
    <property type="entry name" value="GDP-MANNOSE MANNOSYL HYDROLASE"/>
    <property type="match status" value="1"/>
</dbReference>
<dbReference type="PATRIC" id="fig|33881.3.peg.2558"/>
<dbReference type="Proteomes" id="UP000078252">
    <property type="component" value="Unassembled WGS sequence"/>
</dbReference>
<evidence type="ECO:0000256" key="1">
    <source>
        <dbReference type="ARBA" id="ARBA00001946"/>
    </source>
</evidence>
<dbReference type="Pfam" id="PF00293">
    <property type="entry name" value="NUDIX"/>
    <property type="match status" value="1"/>
</dbReference>
<dbReference type="OrthoDB" id="9814308at2"/>
<sequence>MPTPDFVLSLRERIGNHPLWLTGVTAVVTRGSGDDRELLVVRRADTGAYTPVTGIVDPGEEPAVAAAREVLEEADVVAEAERLAWVQVLPEMTYPNGDRAQYLDLVFAFRWVSGTPFPADGENTEAFWARLDALPPMSDDMHARVDAALADEVATRFQR</sequence>
<dbReference type="InterPro" id="IPR015797">
    <property type="entry name" value="NUDIX_hydrolase-like_dom_sf"/>
</dbReference>
<comment type="cofactor">
    <cofactor evidence="1">
        <name>Mg(2+)</name>
        <dbReference type="ChEBI" id="CHEBI:18420"/>
    </cofactor>
</comment>
<dbReference type="Gene3D" id="3.90.79.10">
    <property type="entry name" value="Nucleoside Triphosphate Pyrophosphohydrolase"/>
    <property type="match status" value="1"/>
</dbReference>
<organism evidence="4 5">
    <name type="scientific">Curtobacterium luteum</name>
    <dbReference type="NCBI Taxonomy" id="33881"/>
    <lineage>
        <taxon>Bacteria</taxon>
        <taxon>Bacillati</taxon>
        <taxon>Actinomycetota</taxon>
        <taxon>Actinomycetes</taxon>
        <taxon>Micrococcales</taxon>
        <taxon>Microbacteriaceae</taxon>
        <taxon>Curtobacterium</taxon>
    </lineage>
</organism>
<evidence type="ECO:0000313" key="4">
    <source>
        <dbReference type="EMBL" id="KTR04710.1"/>
    </source>
</evidence>
<dbReference type="PROSITE" id="PS00893">
    <property type="entry name" value="NUDIX_BOX"/>
    <property type="match status" value="1"/>
</dbReference>
<evidence type="ECO:0000256" key="2">
    <source>
        <dbReference type="ARBA" id="ARBA00022801"/>
    </source>
</evidence>
<dbReference type="RefSeq" id="WP_058726123.1">
    <property type="nucleotide sequence ID" value="NZ_LDQC01000060.1"/>
</dbReference>
<accession>A0A175RLY2</accession>
<dbReference type="InterPro" id="IPR000086">
    <property type="entry name" value="NUDIX_hydrolase_dom"/>
</dbReference>
<protein>
    <submittedName>
        <fullName evidence="4">ADP-ribose pyrophosphatase</fullName>
    </submittedName>
</protein>
<dbReference type="STRING" id="33881.NS184_10830"/>
<evidence type="ECO:0000313" key="5">
    <source>
        <dbReference type="Proteomes" id="UP000078252"/>
    </source>
</evidence>
<name>A0A175RLY2_9MICO</name>
<dbReference type="SUPFAM" id="SSF55811">
    <property type="entry name" value="Nudix"/>
    <property type="match status" value="1"/>
</dbReference>
<keyword evidence="2" id="KW-0378">Hydrolase</keyword>
<feature type="domain" description="Nudix hydrolase" evidence="3">
    <location>
        <begin position="19"/>
        <end position="151"/>
    </location>
</feature>
<dbReference type="PANTHER" id="PTHR43046:SF16">
    <property type="entry name" value="ADP-RIBOSE PYROPHOSPHATASE YJHB-RELATED"/>
    <property type="match status" value="1"/>
</dbReference>